<organism evidence="1">
    <name type="scientific">marine sediment metagenome</name>
    <dbReference type="NCBI Taxonomy" id="412755"/>
    <lineage>
        <taxon>unclassified sequences</taxon>
        <taxon>metagenomes</taxon>
        <taxon>ecological metagenomes</taxon>
    </lineage>
</organism>
<name>X1UPN7_9ZZZZ</name>
<dbReference type="EMBL" id="BARW01036640">
    <property type="protein sequence ID" value="GAJ19438.1"/>
    <property type="molecule type" value="Genomic_DNA"/>
</dbReference>
<proteinExistence type="predicted"/>
<comment type="caution">
    <text evidence="1">The sequence shown here is derived from an EMBL/GenBank/DDBJ whole genome shotgun (WGS) entry which is preliminary data.</text>
</comment>
<feature type="non-terminal residue" evidence="1">
    <location>
        <position position="1"/>
    </location>
</feature>
<reference evidence="1" key="1">
    <citation type="journal article" date="2014" name="Front. Microbiol.">
        <title>High frequency of phylogenetically diverse reductive dehalogenase-homologous genes in deep subseafloor sedimentary metagenomes.</title>
        <authorList>
            <person name="Kawai M."/>
            <person name="Futagami T."/>
            <person name="Toyoda A."/>
            <person name="Takaki Y."/>
            <person name="Nishi S."/>
            <person name="Hori S."/>
            <person name="Arai W."/>
            <person name="Tsubouchi T."/>
            <person name="Morono Y."/>
            <person name="Uchiyama I."/>
            <person name="Ito T."/>
            <person name="Fujiyama A."/>
            <person name="Inagaki F."/>
            <person name="Takami H."/>
        </authorList>
    </citation>
    <scope>NUCLEOTIDE SEQUENCE</scope>
    <source>
        <strain evidence="1">Expedition CK06-06</strain>
    </source>
</reference>
<accession>X1UPN7</accession>
<evidence type="ECO:0000313" key="1">
    <source>
        <dbReference type="EMBL" id="GAJ19438.1"/>
    </source>
</evidence>
<dbReference type="AlphaFoldDB" id="X1UPN7"/>
<gene>
    <name evidence="1" type="ORF">S12H4_56815</name>
</gene>
<protein>
    <submittedName>
        <fullName evidence="1">Uncharacterized protein</fullName>
    </submittedName>
</protein>
<sequence>AKLREEMKQAGFGEVAENTVELAYRISDIQAYRDKAFSSLHLISKEAFERGLERMEKDLQAGPIQCLSRYLLLWGAKEAI</sequence>